<evidence type="ECO:0000313" key="1">
    <source>
        <dbReference type="EMBL" id="KAH6646195.1"/>
    </source>
</evidence>
<comment type="caution">
    <text evidence="1">The sequence shown here is derived from an EMBL/GenBank/DDBJ whole genome shotgun (WGS) entry which is preliminary data.</text>
</comment>
<dbReference type="OrthoDB" id="3432781at2759"/>
<dbReference type="Proteomes" id="UP000758603">
    <property type="component" value="Unassembled WGS sequence"/>
</dbReference>
<dbReference type="GeneID" id="70137197"/>
<dbReference type="AlphaFoldDB" id="A0A9P8RMZ0"/>
<proteinExistence type="predicted"/>
<accession>A0A9P8RMZ0</accession>
<evidence type="ECO:0000313" key="2">
    <source>
        <dbReference type="Proteomes" id="UP000758603"/>
    </source>
</evidence>
<keyword evidence="2" id="KW-1185">Reference proteome</keyword>
<dbReference type="EMBL" id="JAGPXC010000010">
    <property type="protein sequence ID" value="KAH6646195.1"/>
    <property type="molecule type" value="Genomic_DNA"/>
</dbReference>
<dbReference type="RefSeq" id="XP_045952709.1">
    <property type="nucleotide sequence ID" value="XM_046108306.1"/>
</dbReference>
<protein>
    <submittedName>
        <fullName evidence="1">Uncharacterized protein</fullName>
    </submittedName>
</protein>
<sequence length="122" mass="14002">MNFGKETISIPCYDHIILGDDLQAALREKDRLDWGEDWGWSDEDKGVPISALVNKFVELENVEEKNIRPDANYRRTIQAIYTTQTAKRLVQTMKVMHRVGILNRDINSTNIAQGKFIAFSCT</sequence>
<name>A0A9P8RMZ0_9PEZI</name>
<gene>
    <name evidence="1" type="ORF">BKA67DRAFT_664046</name>
</gene>
<reference evidence="1" key="1">
    <citation type="journal article" date="2021" name="Nat. Commun.">
        <title>Genetic determinants of endophytism in the Arabidopsis root mycobiome.</title>
        <authorList>
            <person name="Mesny F."/>
            <person name="Miyauchi S."/>
            <person name="Thiergart T."/>
            <person name="Pickel B."/>
            <person name="Atanasova L."/>
            <person name="Karlsson M."/>
            <person name="Huettel B."/>
            <person name="Barry K.W."/>
            <person name="Haridas S."/>
            <person name="Chen C."/>
            <person name="Bauer D."/>
            <person name="Andreopoulos W."/>
            <person name="Pangilinan J."/>
            <person name="LaButti K."/>
            <person name="Riley R."/>
            <person name="Lipzen A."/>
            <person name="Clum A."/>
            <person name="Drula E."/>
            <person name="Henrissat B."/>
            <person name="Kohler A."/>
            <person name="Grigoriev I.V."/>
            <person name="Martin F.M."/>
            <person name="Hacquard S."/>
        </authorList>
    </citation>
    <scope>NUCLEOTIDE SEQUENCE</scope>
    <source>
        <strain evidence="1">MPI-SDFR-AT-0073</strain>
    </source>
</reference>
<dbReference type="InterPro" id="IPR025213">
    <property type="entry name" value="Sim4_Fta2"/>
</dbReference>
<organism evidence="1 2">
    <name type="scientific">Truncatella angustata</name>
    <dbReference type="NCBI Taxonomy" id="152316"/>
    <lineage>
        <taxon>Eukaryota</taxon>
        <taxon>Fungi</taxon>
        <taxon>Dikarya</taxon>
        <taxon>Ascomycota</taxon>
        <taxon>Pezizomycotina</taxon>
        <taxon>Sordariomycetes</taxon>
        <taxon>Xylariomycetidae</taxon>
        <taxon>Amphisphaeriales</taxon>
        <taxon>Sporocadaceae</taxon>
        <taxon>Truncatella</taxon>
    </lineage>
</organism>
<dbReference type="Pfam" id="PF13095">
    <property type="entry name" value="FTA2"/>
    <property type="match status" value="1"/>
</dbReference>